<comment type="caution">
    <text evidence="3">The sequence shown here is derived from an EMBL/GenBank/DDBJ whole genome shotgun (WGS) entry which is preliminary data.</text>
</comment>
<dbReference type="CDD" id="cd00144">
    <property type="entry name" value="MPP_PPP_family"/>
    <property type="match status" value="1"/>
</dbReference>
<protein>
    <recommendedName>
        <fullName evidence="1">Serine/threonine-protein phosphatase</fullName>
        <ecNumber evidence="1">3.1.3.16</ecNumber>
    </recommendedName>
</protein>
<dbReference type="InterPro" id="IPR050341">
    <property type="entry name" value="PP1_catalytic_subunit"/>
</dbReference>
<dbReference type="PANTHER" id="PTHR11668">
    <property type="entry name" value="SERINE/THREONINE PROTEIN PHOSPHATASE"/>
    <property type="match status" value="1"/>
</dbReference>
<feature type="non-terminal residue" evidence="3">
    <location>
        <position position="1"/>
    </location>
</feature>
<evidence type="ECO:0000313" key="4">
    <source>
        <dbReference type="Proteomes" id="UP001470230"/>
    </source>
</evidence>
<dbReference type="PROSITE" id="PS00125">
    <property type="entry name" value="SER_THR_PHOSPHATASE"/>
    <property type="match status" value="1"/>
</dbReference>
<accession>A0ABR2KNA8</accession>
<feature type="domain" description="Serine/threonine specific protein phosphatases" evidence="2">
    <location>
        <begin position="78"/>
        <end position="83"/>
    </location>
</feature>
<keyword evidence="1" id="KW-0378">Hydrolase</keyword>
<comment type="similarity">
    <text evidence="1">Belongs to the PPP phosphatase family.</text>
</comment>
<dbReference type="EMBL" id="JAPFFF010000004">
    <property type="protein sequence ID" value="KAK8892556.1"/>
    <property type="molecule type" value="Genomic_DNA"/>
</dbReference>
<dbReference type="Gene3D" id="3.60.21.10">
    <property type="match status" value="1"/>
</dbReference>
<dbReference type="SMART" id="SM00156">
    <property type="entry name" value="PP2Ac"/>
    <property type="match status" value="1"/>
</dbReference>
<dbReference type="EC" id="3.1.3.16" evidence="1"/>
<dbReference type="PANTHER" id="PTHR11668:SF494">
    <property type="entry name" value="PROTEIN PHOSPHATASE, PUTATIVE-RELATED"/>
    <property type="match status" value="1"/>
</dbReference>
<reference evidence="3 4" key="1">
    <citation type="submission" date="2024-04" db="EMBL/GenBank/DDBJ databases">
        <title>Tritrichomonas musculus Genome.</title>
        <authorList>
            <person name="Alves-Ferreira E."/>
            <person name="Grigg M."/>
            <person name="Lorenzi H."/>
            <person name="Galac M."/>
        </authorList>
    </citation>
    <scope>NUCLEOTIDE SEQUENCE [LARGE SCALE GENOMIC DNA]</scope>
    <source>
        <strain evidence="3 4">EAF2021</strain>
    </source>
</reference>
<evidence type="ECO:0000256" key="1">
    <source>
        <dbReference type="RuleBase" id="RU004273"/>
    </source>
</evidence>
<name>A0ABR2KNA8_9EUKA</name>
<keyword evidence="4" id="KW-1185">Reference proteome</keyword>
<evidence type="ECO:0000313" key="3">
    <source>
        <dbReference type="EMBL" id="KAK8892556.1"/>
    </source>
</evidence>
<dbReference type="Proteomes" id="UP001470230">
    <property type="component" value="Unassembled WGS sequence"/>
</dbReference>
<dbReference type="PRINTS" id="PR00114">
    <property type="entry name" value="STPHPHTASE"/>
</dbReference>
<organism evidence="3 4">
    <name type="scientific">Tritrichomonas musculus</name>
    <dbReference type="NCBI Taxonomy" id="1915356"/>
    <lineage>
        <taxon>Eukaryota</taxon>
        <taxon>Metamonada</taxon>
        <taxon>Parabasalia</taxon>
        <taxon>Tritrichomonadida</taxon>
        <taxon>Tritrichomonadidae</taxon>
        <taxon>Tritrichomonas</taxon>
    </lineage>
</organism>
<dbReference type="InterPro" id="IPR029052">
    <property type="entry name" value="Metallo-depent_PP-like"/>
</dbReference>
<sequence length="452" mass="51843">KLLFEHEKSILELDGDFIIVGDIHGSLHDLLRILNYIEKVNYKVIFLGDYVDRGEFSLECITILFALKATSPDRYFLLRGNHEFDSVCSQYGFKNEILDYHNPKKAKETFSSIFNDKPIKLEELTFNFEKESTPKKDDKNAPDKYDEYYANHIDMNCYKYSEKLYEAFVHTFSYLSICAIINNTTFCIHGGLSPHLESLDYIRDSIQRPIDSFEGNALLSDVIWSDPSTNNACQFCDNPRGRGCLFNADAVANFLNINSLERIIRAHQCVKHGSSTHFNKKCITVFSASSYSPEMANSSGILKLLQDVDAVRFVTFPPLDRLKKSDATYYKVEAFRSQNEETKNGKEKILVCFSLRHPKLTATTAMRSLSSCKQDKSNKFLTPQRFSKPVFVTSTRKTQPFIKKPLMYHSVSMENMSDDGVGSNMERSKLTSIFETKSLYNFNKMPKLDNDV</sequence>
<dbReference type="SUPFAM" id="SSF56300">
    <property type="entry name" value="Metallo-dependent phosphatases"/>
    <property type="match status" value="1"/>
</dbReference>
<gene>
    <name evidence="3" type="ORF">M9Y10_029789</name>
</gene>
<evidence type="ECO:0000259" key="2">
    <source>
        <dbReference type="PROSITE" id="PS00125"/>
    </source>
</evidence>
<dbReference type="InterPro" id="IPR004843">
    <property type="entry name" value="Calcineurin-like_PHP"/>
</dbReference>
<dbReference type="InterPro" id="IPR006186">
    <property type="entry name" value="Ser/Thr-sp_prot-phosphatase"/>
</dbReference>
<proteinExistence type="inferred from homology"/>
<dbReference type="Pfam" id="PF00149">
    <property type="entry name" value="Metallophos"/>
    <property type="match status" value="1"/>
</dbReference>
<comment type="catalytic activity">
    <reaction evidence="1">
        <text>O-phospho-L-threonyl-[protein] + H2O = L-threonyl-[protein] + phosphate</text>
        <dbReference type="Rhea" id="RHEA:47004"/>
        <dbReference type="Rhea" id="RHEA-COMP:11060"/>
        <dbReference type="Rhea" id="RHEA-COMP:11605"/>
        <dbReference type="ChEBI" id="CHEBI:15377"/>
        <dbReference type="ChEBI" id="CHEBI:30013"/>
        <dbReference type="ChEBI" id="CHEBI:43474"/>
        <dbReference type="ChEBI" id="CHEBI:61977"/>
        <dbReference type="EC" id="3.1.3.16"/>
    </reaction>
</comment>